<dbReference type="Pfam" id="PF13193">
    <property type="entry name" value="AMP-binding_C"/>
    <property type="match status" value="1"/>
</dbReference>
<protein>
    <recommendedName>
        <fullName evidence="7">2,3-dihydroxybenzoate-AMP ligase</fullName>
    </recommendedName>
</protein>
<comment type="similarity">
    <text evidence="1">Belongs to the ATP-dependent AMP-binding enzyme family.</text>
</comment>
<evidence type="ECO:0000313" key="5">
    <source>
        <dbReference type="EMBL" id="PVE48375.1"/>
    </source>
</evidence>
<gene>
    <name evidence="5" type="ORF">DDE23_04715</name>
</gene>
<dbReference type="Pfam" id="PF00501">
    <property type="entry name" value="AMP-binding"/>
    <property type="match status" value="1"/>
</dbReference>
<dbReference type="Gene3D" id="3.40.50.12780">
    <property type="entry name" value="N-terminal domain of ligase-like"/>
    <property type="match status" value="1"/>
</dbReference>
<dbReference type="Proteomes" id="UP000244810">
    <property type="component" value="Unassembled WGS sequence"/>
</dbReference>
<feature type="domain" description="AMP-binding enzyme C-terminal" evidence="4">
    <location>
        <begin position="465"/>
        <end position="541"/>
    </location>
</feature>
<keyword evidence="2" id="KW-0436">Ligase</keyword>
<dbReference type="AlphaFoldDB" id="A0A2T7UUC9"/>
<dbReference type="InterPro" id="IPR020845">
    <property type="entry name" value="AMP-binding_CS"/>
</dbReference>
<evidence type="ECO:0008006" key="7">
    <source>
        <dbReference type="Google" id="ProtNLM"/>
    </source>
</evidence>
<comment type="caution">
    <text evidence="5">The sequence shown here is derived from an EMBL/GenBank/DDBJ whole genome shotgun (WGS) entry which is preliminary data.</text>
</comment>
<name>A0A2T7UUC9_9RHOB</name>
<reference evidence="5 6" key="1">
    <citation type="journal article" date="2011" name="Syst. Appl. Microbiol.">
        <title>Defluviimonas denitrificans gen. nov., sp. nov., and Pararhodobacter aggregans gen. nov., sp. nov., non-phototrophic Rhodobacteraceae from the biofilter of a marine aquaculture.</title>
        <authorList>
            <person name="Foesel B.U."/>
            <person name="Drake H.L."/>
            <person name="Schramm A."/>
        </authorList>
    </citation>
    <scope>NUCLEOTIDE SEQUENCE [LARGE SCALE GENOMIC DNA]</scope>
    <source>
        <strain evidence="5 6">D1-19</strain>
    </source>
</reference>
<dbReference type="OrthoDB" id="7842397at2"/>
<dbReference type="InterPro" id="IPR045851">
    <property type="entry name" value="AMP-bd_C_sf"/>
</dbReference>
<dbReference type="PANTHER" id="PTHR43201">
    <property type="entry name" value="ACYL-COA SYNTHETASE"/>
    <property type="match status" value="1"/>
</dbReference>
<dbReference type="PANTHER" id="PTHR43201:SF5">
    <property type="entry name" value="MEDIUM-CHAIN ACYL-COA LIGASE ACSF2, MITOCHONDRIAL"/>
    <property type="match status" value="1"/>
</dbReference>
<evidence type="ECO:0000259" key="3">
    <source>
        <dbReference type="Pfam" id="PF00501"/>
    </source>
</evidence>
<organism evidence="5 6">
    <name type="scientific">Pararhodobacter aggregans</name>
    <dbReference type="NCBI Taxonomy" id="404875"/>
    <lineage>
        <taxon>Bacteria</taxon>
        <taxon>Pseudomonadati</taxon>
        <taxon>Pseudomonadota</taxon>
        <taxon>Alphaproteobacteria</taxon>
        <taxon>Rhodobacterales</taxon>
        <taxon>Paracoccaceae</taxon>
        <taxon>Pararhodobacter</taxon>
    </lineage>
</organism>
<dbReference type="SUPFAM" id="SSF56801">
    <property type="entry name" value="Acetyl-CoA synthetase-like"/>
    <property type="match status" value="1"/>
</dbReference>
<dbReference type="GO" id="GO:0031956">
    <property type="term" value="F:medium-chain fatty acid-CoA ligase activity"/>
    <property type="evidence" value="ECO:0007669"/>
    <property type="project" value="TreeGrafter"/>
</dbReference>
<evidence type="ECO:0000313" key="6">
    <source>
        <dbReference type="Proteomes" id="UP000244810"/>
    </source>
</evidence>
<dbReference type="InterPro" id="IPR042099">
    <property type="entry name" value="ANL_N_sf"/>
</dbReference>
<feature type="domain" description="AMP-dependent synthetase/ligase" evidence="3">
    <location>
        <begin position="29"/>
        <end position="413"/>
    </location>
</feature>
<dbReference type="EMBL" id="QDDR01000002">
    <property type="protein sequence ID" value="PVE48375.1"/>
    <property type="molecule type" value="Genomic_DNA"/>
</dbReference>
<dbReference type="Gene3D" id="3.30.300.30">
    <property type="match status" value="1"/>
</dbReference>
<dbReference type="InterPro" id="IPR025110">
    <property type="entry name" value="AMP-bd_C"/>
</dbReference>
<dbReference type="PROSITE" id="PS00455">
    <property type="entry name" value="AMP_BINDING"/>
    <property type="match status" value="1"/>
</dbReference>
<dbReference type="GO" id="GO:0006631">
    <property type="term" value="P:fatty acid metabolic process"/>
    <property type="evidence" value="ECO:0007669"/>
    <property type="project" value="TreeGrafter"/>
</dbReference>
<evidence type="ECO:0000256" key="1">
    <source>
        <dbReference type="ARBA" id="ARBA00006432"/>
    </source>
</evidence>
<proteinExistence type="inferred from homology"/>
<accession>A0A2T7UUC9</accession>
<evidence type="ECO:0000259" key="4">
    <source>
        <dbReference type="Pfam" id="PF13193"/>
    </source>
</evidence>
<dbReference type="RefSeq" id="WP_107750738.1">
    <property type="nucleotide sequence ID" value="NZ_QBKF01000002.1"/>
</dbReference>
<sequence>MSLFPPEDYARFRAEGHWADITLPQMVAASVARVPDRLALVDAPNRETLFEGAPKRLTYAQMEAEVARYAAHLQAQGLGQGALVATQLPNIAETLLLYLAISRIGAVLSPVSMAYRAAELADLTRVAGFDAFISIGHFKGQPFDPERLSALPASVLRLGIGSGLPDGMASLDGPAPAPLASVTVDADAPFAVFWTSGTEGVPKAVPKTHNNLMASSLGAWRLLDLPDGANILAPFPFVNAAAVGGLMMCWMRTAGALFLHHPFDLQVFLHQLKTEDIAYTMVAPTLLTYLRDQADDPGLRAALHRLIALGTGSAPPDPEVFVFFEQHFAIPVVNFFGSNEGAQMCSAASRVPDPRERARFFPRDGDEGWDATSRTANGGTFRLVDPASGAAVTEPGGLGEMQLRGPAMMPGYYSRLGYDRTKFTPDGYFPSGDLFQISDCGGLIRFHARARELIVRGGMKIAPVELDNTLSALPGVREVAVAAYPDPRMGEKVCLFAVMHPGRSLTLAEVSDFCDRVGLAKFKWPERLEFLPALPRTPLAKLDRKALAKRLAESQKTGEIHA</sequence>
<dbReference type="InterPro" id="IPR000873">
    <property type="entry name" value="AMP-dep_synth/lig_dom"/>
</dbReference>
<evidence type="ECO:0000256" key="2">
    <source>
        <dbReference type="ARBA" id="ARBA00022598"/>
    </source>
</evidence>
<dbReference type="CDD" id="cd04433">
    <property type="entry name" value="AFD_class_I"/>
    <property type="match status" value="1"/>
</dbReference>
<keyword evidence="6" id="KW-1185">Reference proteome</keyword>